<evidence type="ECO:0000256" key="2">
    <source>
        <dbReference type="ARBA" id="ARBA00005417"/>
    </source>
</evidence>
<keyword evidence="4" id="KW-1003">Cell membrane</keyword>
<dbReference type="InterPro" id="IPR027417">
    <property type="entry name" value="P-loop_NTPase"/>
</dbReference>
<dbReference type="Gene3D" id="3.40.50.300">
    <property type="entry name" value="P-loop containing nucleotide triphosphate hydrolases"/>
    <property type="match status" value="1"/>
</dbReference>
<evidence type="ECO:0000256" key="7">
    <source>
        <dbReference type="ARBA" id="ARBA00023136"/>
    </source>
</evidence>
<evidence type="ECO:0000256" key="1">
    <source>
        <dbReference type="ARBA" id="ARBA00004202"/>
    </source>
</evidence>
<keyword evidence="7" id="KW-0472">Membrane</keyword>
<dbReference type="InterPro" id="IPR017871">
    <property type="entry name" value="ABC_transporter-like_CS"/>
</dbReference>
<evidence type="ECO:0000313" key="9">
    <source>
        <dbReference type="Proteomes" id="UP000035704"/>
    </source>
</evidence>
<keyword evidence="9" id="KW-1185">Reference proteome</keyword>
<keyword evidence="3" id="KW-0813">Transport</keyword>
<dbReference type="PROSITE" id="PS50893">
    <property type="entry name" value="ABC_TRANSPORTER_2"/>
    <property type="match status" value="1"/>
</dbReference>
<evidence type="ECO:0000256" key="5">
    <source>
        <dbReference type="ARBA" id="ARBA00022741"/>
    </source>
</evidence>
<dbReference type="InterPro" id="IPR003439">
    <property type="entry name" value="ABC_transporter-like_ATP-bd"/>
</dbReference>
<dbReference type="SUPFAM" id="SSF52540">
    <property type="entry name" value="P-loop containing nucleoside triphosphate hydrolases"/>
    <property type="match status" value="1"/>
</dbReference>
<name>A0A0D8ICS2_9CLOT</name>
<dbReference type="STRING" id="84022.CACET_c18110"/>
<dbReference type="InterPro" id="IPR003593">
    <property type="entry name" value="AAA+_ATPase"/>
</dbReference>
<dbReference type="Proteomes" id="UP000035704">
    <property type="component" value="Chromosome"/>
</dbReference>
<dbReference type="PATRIC" id="fig|84022.5.peg.3268"/>
<dbReference type="PANTHER" id="PTHR43297:SF2">
    <property type="entry name" value="DIPEPTIDE TRANSPORT ATP-BINDING PROTEIN DPPD"/>
    <property type="match status" value="1"/>
</dbReference>
<comment type="similarity">
    <text evidence="2">Belongs to the ABC transporter superfamily.</text>
</comment>
<sequence length="270" mass="30664">MKTELLKVNHLKVQYRDHKISKDIISDISFSLKKNHCLGIIGESGSGKSITCKAILGLLEKNFDVKGDVVFNDIHLLKQDKRKIRHIRGKEISMILQNPMTSFDPLFTIQEQMTETFIENLDITKKEALGLSLKALEEMHILYPKDVLKKHPHQLSGGMLQRVMIGIALALKPSMIIADEPTTAVDAINVVKVMEEFMRIREKHHTSMIFVSHDLGVVSKIADHLLVMKEGEIVEAGETQHVLNRPSNEYTKYLIDTRNALVEKFYQVVG</sequence>
<dbReference type="GO" id="GO:0005524">
    <property type="term" value="F:ATP binding"/>
    <property type="evidence" value="ECO:0007669"/>
    <property type="project" value="UniProtKB-KW"/>
</dbReference>
<dbReference type="RefSeq" id="WP_044823961.1">
    <property type="nucleotide sequence ID" value="NZ_CP009687.1"/>
</dbReference>
<dbReference type="PROSITE" id="PS00211">
    <property type="entry name" value="ABC_TRANSPORTER_1"/>
    <property type="match status" value="1"/>
</dbReference>
<dbReference type="CDD" id="cd03257">
    <property type="entry name" value="ABC_NikE_OppD_transporters"/>
    <property type="match status" value="1"/>
</dbReference>
<evidence type="ECO:0000256" key="6">
    <source>
        <dbReference type="ARBA" id="ARBA00022840"/>
    </source>
</evidence>
<dbReference type="InterPro" id="IPR050388">
    <property type="entry name" value="ABC_Ni/Peptide_Import"/>
</dbReference>
<dbReference type="AlphaFoldDB" id="A0A0D8ICS2"/>
<evidence type="ECO:0000256" key="4">
    <source>
        <dbReference type="ARBA" id="ARBA00022475"/>
    </source>
</evidence>
<accession>A0A0D8ICS2</accession>
<organism evidence="8 9">
    <name type="scientific">Clostridium aceticum</name>
    <dbReference type="NCBI Taxonomy" id="84022"/>
    <lineage>
        <taxon>Bacteria</taxon>
        <taxon>Bacillati</taxon>
        <taxon>Bacillota</taxon>
        <taxon>Clostridia</taxon>
        <taxon>Eubacteriales</taxon>
        <taxon>Clostridiaceae</taxon>
        <taxon>Clostridium</taxon>
    </lineage>
</organism>
<dbReference type="PANTHER" id="PTHR43297">
    <property type="entry name" value="OLIGOPEPTIDE TRANSPORT ATP-BINDING PROTEIN APPD"/>
    <property type="match status" value="1"/>
</dbReference>
<keyword evidence="5" id="KW-0547">Nucleotide-binding</keyword>
<protein>
    <submittedName>
        <fullName evidence="8">ABC-type dipeptide/oligopeptide/nickel transport system, ATpase component</fullName>
    </submittedName>
</protein>
<keyword evidence="6" id="KW-0067">ATP-binding</keyword>
<dbReference type="SMART" id="SM00382">
    <property type="entry name" value="AAA"/>
    <property type="match status" value="1"/>
</dbReference>
<gene>
    <name evidence="8" type="ORF">CACET_c18110</name>
</gene>
<comment type="subcellular location">
    <subcellularLocation>
        <location evidence="1">Cell membrane</location>
        <topology evidence="1">Peripheral membrane protein</topology>
    </subcellularLocation>
</comment>
<dbReference type="GO" id="GO:0005886">
    <property type="term" value="C:plasma membrane"/>
    <property type="evidence" value="ECO:0007669"/>
    <property type="project" value="UniProtKB-SubCell"/>
</dbReference>
<evidence type="ECO:0000313" key="8">
    <source>
        <dbReference type="EMBL" id="AKL95259.1"/>
    </source>
</evidence>
<evidence type="ECO:0000256" key="3">
    <source>
        <dbReference type="ARBA" id="ARBA00022448"/>
    </source>
</evidence>
<dbReference type="EMBL" id="CP009687">
    <property type="protein sequence ID" value="AKL95259.1"/>
    <property type="molecule type" value="Genomic_DNA"/>
</dbReference>
<dbReference type="OrthoDB" id="9806285at2"/>
<proteinExistence type="inferred from homology"/>
<reference evidence="8 9" key="1">
    <citation type="submission" date="2014-10" db="EMBL/GenBank/DDBJ databases">
        <title>Genome sequence of Clostridium aceticum DSM 1496.</title>
        <authorList>
            <person name="Poehlein A."/>
            <person name="Schiel-Bengelsdorf B."/>
            <person name="Gottschalk G."/>
            <person name="Duerre P."/>
            <person name="Daniel R."/>
        </authorList>
    </citation>
    <scope>NUCLEOTIDE SEQUENCE [LARGE SCALE GENOMIC DNA]</scope>
    <source>
        <strain evidence="8 9">DSM 1496</strain>
    </source>
</reference>
<dbReference type="KEGG" id="cace:CACET_c18110"/>
<dbReference type="GO" id="GO:0016887">
    <property type="term" value="F:ATP hydrolysis activity"/>
    <property type="evidence" value="ECO:0007669"/>
    <property type="project" value="InterPro"/>
</dbReference>
<dbReference type="Pfam" id="PF00005">
    <property type="entry name" value="ABC_tran"/>
    <property type="match status" value="1"/>
</dbReference>